<evidence type="ECO:0000259" key="2">
    <source>
        <dbReference type="PROSITE" id="PS50146"/>
    </source>
</evidence>
<comment type="caution">
    <text evidence="3">The sequence shown here is derived from an EMBL/GenBank/DDBJ whole genome shotgun (WGS) entry which is preliminary data.</text>
</comment>
<evidence type="ECO:0000256" key="1">
    <source>
        <dbReference type="SAM" id="Phobius"/>
    </source>
</evidence>
<dbReference type="Gene3D" id="2.60.200.40">
    <property type="match status" value="1"/>
</dbReference>
<name>A0ABQ4CRN7_9ACTN</name>
<feature type="transmembrane region" description="Helical" evidence="1">
    <location>
        <begin position="18"/>
        <end position="37"/>
    </location>
</feature>
<feature type="transmembrane region" description="Helical" evidence="1">
    <location>
        <begin position="95"/>
        <end position="113"/>
    </location>
</feature>
<dbReference type="InterPro" id="IPR017438">
    <property type="entry name" value="ATP-NAD_kinase_N"/>
</dbReference>
<organism evidence="3 4">
    <name type="scientific">Asanoa siamensis</name>
    <dbReference type="NCBI Taxonomy" id="926357"/>
    <lineage>
        <taxon>Bacteria</taxon>
        <taxon>Bacillati</taxon>
        <taxon>Actinomycetota</taxon>
        <taxon>Actinomycetes</taxon>
        <taxon>Micromonosporales</taxon>
        <taxon>Micromonosporaceae</taxon>
        <taxon>Asanoa</taxon>
    </lineage>
</organism>
<feature type="domain" description="DAGKc" evidence="2">
    <location>
        <begin position="130"/>
        <end position="259"/>
    </location>
</feature>
<dbReference type="EMBL" id="BONE01000026">
    <property type="protein sequence ID" value="GIF73952.1"/>
    <property type="molecule type" value="Genomic_DNA"/>
</dbReference>
<keyword evidence="1" id="KW-0472">Membrane</keyword>
<reference evidence="3 4" key="1">
    <citation type="submission" date="2021-01" db="EMBL/GenBank/DDBJ databases">
        <title>Whole genome shotgun sequence of Asanoa siamensis NBRC 107932.</title>
        <authorList>
            <person name="Komaki H."/>
            <person name="Tamura T."/>
        </authorList>
    </citation>
    <scope>NUCLEOTIDE SEQUENCE [LARGE SCALE GENOMIC DNA]</scope>
    <source>
        <strain evidence="3 4">NBRC 107932</strain>
    </source>
</reference>
<evidence type="ECO:0000313" key="4">
    <source>
        <dbReference type="Proteomes" id="UP000604117"/>
    </source>
</evidence>
<dbReference type="RefSeq" id="WP_203714135.1">
    <property type="nucleotide sequence ID" value="NZ_BONE01000026.1"/>
</dbReference>
<dbReference type="InterPro" id="IPR001206">
    <property type="entry name" value="Diacylglycerol_kinase_cat_dom"/>
</dbReference>
<proteinExistence type="predicted"/>
<sequence length="454" mass="47096">MATQAAGPGRPAAVIERWLARVAFLAVLAAFAVPVLVAGVRGSIAMLVIALGCLVATVAAGWWFLAHAGIVRWLAAALLVGAPLAVLLVFALHRLVWVAAVSLGLLALAGGVGRRALAQAVRAPREEFTPPPQRPFIIMNPRSGGGKVGEFHLAERARALGAEVVLLDPTGTTDVAALARDAVRRGADLLGVAGGDGTQAIVAGIAAAHDLPFLVVSAGTRNHFALDLGLDRDDPAACLDALTDGVEVRVDLGDLGGRTFVNNASFGVYAAVVQSDAYRADKAGTALALLPDLLAQHEGPRLQLRVGEVVCPAPQAILVSNNPYTVDDVAGLGQRPRLDRGRLGVIALTVDSTAAALRLLRGRRSESVTVLAAPEATIEAGGARVPVGVDGEALLLETPLHCRIRPKALRVRVPRHRPGVRAARAALDWVRLGRLALSVGHRPKRTKPGPTGAG</sequence>
<dbReference type="PROSITE" id="PS50146">
    <property type="entry name" value="DAGK"/>
    <property type="match status" value="1"/>
</dbReference>
<dbReference type="InterPro" id="IPR016064">
    <property type="entry name" value="NAD/diacylglycerol_kinase_sf"/>
</dbReference>
<keyword evidence="1" id="KW-1133">Transmembrane helix</keyword>
<dbReference type="SUPFAM" id="SSF111331">
    <property type="entry name" value="NAD kinase/diacylglycerol kinase-like"/>
    <property type="match status" value="1"/>
</dbReference>
<feature type="transmembrane region" description="Helical" evidence="1">
    <location>
        <begin position="44"/>
        <end position="64"/>
    </location>
</feature>
<accession>A0ABQ4CRN7</accession>
<keyword evidence="4" id="KW-1185">Reference proteome</keyword>
<dbReference type="Proteomes" id="UP000604117">
    <property type="component" value="Unassembled WGS sequence"/>
</dbReference>
<protein>
    <recommendedName>
        <fullName evidence="2">DAGKc domain-containing protein</fullName>
    </recommendedName>
</protein>
<dbReference type="Gene3D" id="3.40.50.10330">
    <property type="entry name" value="Probable inorganic polyphosphate/atp-NAD kinase, domain 1"/>
    <property type="match status" value="1"/>
</dbReference>
<evidence type="ECO:0000313" key="3">
    <source>
        <dbReference type="EMBL" id="GIF73952.1"/>
    </source>
</evidence>
<keyword evidence="1" id="KW-0812">Transmembrane</keyword>
<feature type="transmembrane region" description="Helical" evidence="1">
    <location>
        <begin position="70"/>
        <end position="90"/>
    </location>
</feature>
<gene>
    <name evidence="3" type="ORF">Asi02nite_34700</name>
</gene>
<dbReference type="Pfam" id="PF00781">
    <property type="entry name" value="DAGK_cat"/>
    <property type="match status" value="1"/>
</dbReference>